<comment type="caution">
    <text evidence="4">The sequence shown here is derived from an EMBL/GenBank/DDBJ whole genome shotgun (WGS) entry which is preliminary data.</text>
</comment>
<dbReference type="PANTHER" id="PTHR47967">
    <property type="entry name" value="OS07G0603500 PROTEIN-RELATED"/>
    <property type="match status" value="1"/>
</dbReference>
<dbReference type="GO" id="GO:0006508">
    <property type="term" value="P:proteolysis"/>
    <property type="evidence" value="ECO:0007669"/>
    <property type="project" value="UniProtKB-KW"/>
</dbReference>
<dbReference type="PANTHER" id="PTHR47967:SF128">
    <property type="entry name" value="ASPARTIC PROTEINASE CDR1-LIKE"/>
    <property type="match status" value="1"/>
</dbReference>
<dbReference type="SUPFAM" id="SSF50630">
    <property type="entry name" value="Acid proteases"/>
    <property type="match status" value="1"/>
</dbReference>
<dbReference type="GO" id="GO:0005576">
    <property type="term" value="C:extracellular region"/>
    <property type="evidence" value="ECO:0007669"/>
    <property type="project" value="TreeGrafter"/>
</dbReference>
<dbReference type="InterPro" id="IPR051708">
    <property type="entry name" value="Plant_Aspart_Prot_A1"/>
</dbReference>
<dbReference type="Pfam" id="PF14541">
    <property type="entry name" value="TAXi_C"/>
    <property type="match status" value="1"/>
</dbReference>
<reference evidence="4 5" key="1">
    <citation type="journal article" date="2013" name="BMC Genomics">
        <title>The miniature genome of a carnivorous plant Genlisea aurea contains a low number of genes and short non-coding sequences.</title>
        <authorList>
            <person name="Leushkin E.V."/>
            <person name="Sutormin R.A."/>
            <person name="Nabieva E.R."/>
            <person name="Penin A.A."/>
            <person name="Kondrashov A.S."/>
            <person name="Logacheva M.D."/>
        </authorList>
    </citation>
    <scope>NUCLEOTIDE SEQUENCE [LARGE SCALE GENOMIC DNA]</scope>
</reference>
<sequence length="121" mass="13179">MVAQIVNAFNSSNYTRANTTEVEQGYNLCFNTSSSNDAFHVPTISANFAGGSVILNQQHTFVEVEAGLMCMTIVNATGNVTIPGNVVWGNAFQTDFYIQYDLGDNLLRIQTDQNCRSSGVI</sequence>
<dbReference type="Proteomes" id="UP000015453">
    <property type="component" value="Unassembled WGS sequence"/>
</dbReference>
<feature type="domain" description="Peptidase A1" evidence="3">
    <location>
        <begin position="1"/>
        <end position="110"/>
    </location>
</feature>
<dbReference type="EMBL" id="AUSU01007785">
    <property type="protein sequence ID" value="EPS60146.1"/>
    <property type="molecule type" value="Genomic_DNA"/>
</dbReference>
<keyword evidence="5" id="KW-1185">Reference proteome</keyword>
<proteinExistence type="predicted"/>
<dbReference type="PROSITE" id="PS51767">
    <property type="entry name" value="PEPTIDASE_A1"/>
    <property type="match status" value="1"/>
</dbReference>
<evidence type="ECO:0000256" key="1">
    <source>
        <dbReference type="ARBA" id="ARBA00022670"/>
    </source>
</evidence>
<keyword evidence="1" id="KW-0645">Protease</keyword>
<gene>
    <name evidence="4" type="ORF">M569_14658</name>
</gene>
<dbReference type="InterPro" id="IPR033121">
    <property type="entry name" value="PEPTIDASE_A1"/>
</dbReference>
<name>S8C6V2_9LAMI</name>
<organism evidence="4 5">
    <name type="scientific">Genlisea aurea</name>
    <dbReference type="NCBI Taxonomy" id="192259"/>
    <lineage>
        <taxon>Eukaryota</taxon>
        <taxon>Viridiplantae</taxon>
        <taxon>Streptophyta</taxon>
        <taxon>Embryophyta</taxon>
        <taxon>Tracheophyta</taxon>
        <taxon>Spermatophyta</taxon>
        <taxon>Magnoliopsida</taxon>
        <taxon>eudicotyledons</taxon>
        <taxon>Gunneridae</taxon>
        <taxon>Pentapetalae</taxon>
        <taxon>asterids</taxon>
        <taxon>lamiids</taxon>
        <taxon>Lamiales</taxon>
        <taxon>Lentibulariaceae</taxon>
        <taxon>Genlisea</taxon>
    </lineage>
</organism>
<dbReference type="Gene3D" id="2.40.70.10">
    <property type="entry name" value="Acid Proteases"/>
    <property type="match status" value="1"/>
</dbReference>
<dbReference type="InterPro" id="IPR021109">
    <property type="entry name" value="Peptidase_aspartic_dom_sf"/>
</dbReference>
<evidence type="ECO:0000313" key="5">
    <source>
        <dbReference type="Proteomes" id="UP000015453"/>
    </source>
</evidence>
<dbReference type="OrthoDB" id="1704025at2759"/>
<dbReference type="InterPro" id="IPR032799">
    <property type="entry name" value="TAXi_C"/>
</dbReference>
<accession>S8C6V2</accession>
<protein>
    <recommendedName>
        <fullName evidence="3">Peptidase A1 domain-containing protein</fullName>
    </recommendedName>
</protein>
<dbReference type="GO" id="GO:0008233">
    <property type="term" value="F:peptidase activity"/>
    <property type="evidence" value="ECO:0007669"/>
    <property type="project" value="UniProtKB-KW"/>
</dbReference>
<evidence type="ECO:0000256" key="2">
    <source>
        <dbReference type="ARBA" id="ARBA00022801"/>
    </source>
</evidence>
<evidence type="ECO:0000313" key="4">
    <source>
        <dbReference type="EMBL" id="EPS60146.1"/>
    </source>
</evidence>
<evidence type="ECO:0000259" key="3">
    <source>
        <dbReference type="PROSITE" id="PS51767"/>
    </source>
</evidence>
<dbReference type="AlphaFoldDB" id="S8C6V2"/>
<keyword evidence="2" id="KW-0378">Hydrolase</keyword>